<dbReference type="Gene3D" id="3.40.50.10190">
    <property type="entry name" value="BRCT domain"/>
    <property type="match status" value="1"/>
</dbReference>
<dbReference type="Proteomes" id="UP001634394">
    <property type="component" value="Unassembled WGS sequence"/>
</dbReference>
<dbReference type="EMBL" id="JBJQND010000017">
    <property type="protein sequence ID" value="KAL3842636.1"/>
    <property type="molecule type" value="Genomic_DNA"/>
</dbReference>
<evidence type="ECO:0000313" key="9">
    <source>
        <dbReference type="Proteomes" id="UP001634394"/>
    </source>
</evidence>
<evidence type="ECO:0000256" key="5">
    <source>
        <dbReference type="ARBA" id="ARBA00030146"/>
    </source>
</evidence>
<evidence type="ECO:0000256" key="4">
    <source>
        <dbReference type="ARBA" id="ARBA00023858"/>
    </source>
</evidence>
<evidence type="ECO:0000256" key="2">
    <source>
        <dbReference type="ARBA" id="ARBA00022763"/>
    </source>
</evidence>
<dbReference type="PANTHER" id="PTHR23196">
    <property type="entry name" value="PAX TRANSCRIPTION ACTIVATION DOMAIN INTERACTING PROTEIN"/>
    <property type="match status" value="1"/>
</dbReference>
<dbReference type="SMART" id="SM00292">
    <property type="entry name" value="BRCT"/>
    <property type="match status" value="1"/>
</dbReference>
<feature type="region of interest" description="Disordered" evidence="6">
    <location>
        <begin position="1"/>
        <end position="30"/>
    </location>
</feature>
<feature type="non-terminal residue" evidence="8">
    <location>
        <position position="143"/>
    </location>
</feature>
<dbReference type="GO" id="GO:0006974">
    <property type="term" value="P:DNA damage response"/>
    <property type="evidence" value="ECO:0007669"/>
    <property type="project" value="UniProtKB-KW"/>
</dbReference>
<dbReference type="GO" id="GO:0005634">
    <property type="term" value="C:nucleus"/>
    <property type="evidence" value="ECO:0007669"/>
    <property type="project" value="UniProtKB-SubCell"/>
</dbReference>
<comment type="caution">
    <text evidence="8">The sequence shown here is derived from an EMBL/GenBank/DDBJ whole genome shotgun (WGS) entry which is preliminary data.</text>
</comment>
<keyword evidence="3" id="KW-0539">Nucleus</keyword>
<evidence type="ECO:0000259" key="7">
    <source>
        <dbReference type="PROSITE" id="PS50172"/>
    </source>
</evidence>
<comment type="subcellular location">
    <subcellularLocation>
        <location evidence="1">Nucleus</location>
    </subcellularLocation>
</comment>
<evidence type="ECO:0000313" key="8">
    <source>
        <dbReference type="EMBL" id="KAL3842636.1"/>
    </source>
</evidence>
<proteinExistence type="predicted"/>
<name>A0ABD3U135_SINWO</name>
<reference evidence="8 9" key="1">
    <citation type="submission" date="2024-11" db="EMBL/GenBank/DDBJ databases">
        <title>Chromosome-level genome assembly of the freshwater bivalve Anodonta woodiana.</title>
        <authorList>
            <person name="Chen X."/>
        </authorList>
    </citation>
    <scope>NUCLEOTIDE SEQUENCE [LARGE SCALE GENOMIC DNA]</scope>
    <source>
        <strain evidence="8">MN2024</strain>
        <tissue evidence="8">Gills</tissue>
    </source>
</reference>
<evidence type="ECO:0000256" key="3">
    <source>
        <dbReference type="ARBA" id="ARBA00023242"/>
    </source>
</evidence>
<dbReference type="InterPro" id="IPR036420">
    <property type="entry name" value="BRCT_dom_sf"/>
</dbReference>
<dbReference type="PANTHER" id="PTHR23196:SF1">
    <property type="entry name" value="PAX-INTERACTING PROTEIN 1"/>
    <property type="match status" value="1"/>
</dbReference>
<keyword evidence="2" id="KW-0227">DNA damage</keyword>
<dbReference type="Pfam" id="PF16770">
    <property type="entry name" value="RTT107_BRCT_5"/>
    <property type="match status" value="1"/>
</dbReference>
<dbReference type="AlphaFoldDB" id="A0ABD3U135"/>
<accession>A0ABD3U135</accession>
<dbReference type="CDD" id="cd17712">
    <property type="entry name" value="BRCT_PAXIP1_rpt5"/>
    <property type="match status" value="1"/>
</dbReference>
<gene>
    <name evidence="8" type="ORF">ACJMK2_020627</name>
</gene>
<feature type="domain" description="BRCT" evidence="7">
    <location>
        <begin position="50"/>
        <end position="116"/>
    </location>
</feature>
<dbReference type="PROSITE" id="PS50172">
    <property type="entry name" value="BRCT"/>
    <property type="match status" value="1"/>
</dbReference>
<dbReference type="SUPFAM" id="SSF52113">
    <property type="entry name" value="BRCT domain"/>
    <property type="match status" value="1"/>
</dbReference>
<sequence length="143" mass="16389">MPNLKNRPPSLGKDYHPSTSKRPRMDEIKENKGAGPHVLFTGFPRGLTKQLQLIVTSLGGTVVENPRNCSHLVAPSISRTMKFFVAINVCQYIMDKQWLENSMQQNRFIDETNYMLRDPKSEADINCSMVRSLEKARQHPLFQ</sequence>
<evidence type="ECO:0000256" key="6">
    <source>
        <dbReference type="SAM" id="MobiDB-lite"/>
    </source>
</evidence>
<evidence type="ECO:0000256" key="1">
    <source>
        <dbReference type="ARBA" id="ARBA00004123"/>
    </source>
</evidence>
<dbReference type="InterPro" id="IPR051579">
    <property type="entry name" value="DDR_Transcriptional_Reg"/>
</dbReference>
<keyword evidence="9" id="KW-1185">Reference proteome</keyword>
<protein>
    <recommendedName>
        <fullName evidence="4">PAX-interacting protein 1</fullName>
    </recommendedName>
    <alternativeName>
        <fullName evidence="5">PAX transactivation activation domain-interacting protein</fullName>
    </alternativeName>
</protein>
<organism evidence="8 9">
    <name type="scientific">Sinanodonta woodiana</name>
    <name type="common">Chinese pond mussel</name>
    <name type="synonym">Anodonta woodiana</name>
    <dbReference type="NCBI Taxonomy" id="1069815"/>
    <lineage>
        <taxon>Eukaryota</taxon>
        <taxon>Metazoa</taxon>
        <taxon>Spiralia</taxon>
        <taxon>Lophotrochozoa</taxon>
        <taxon>Mollusca</taxon>
        <taxon>Bivalvia</taxon>
        <taxon>Autobranchia</taxon>
        <taxon>Heteroconchia</taxon>
        <taxon>Palaeoheterodonta</taxon>
        <taxon>Unionida</taxon>
        <taxon>Unionoidea</taxon>
        <taxon>Unionidae</taxon>
        <taxon>Unioninae</taxon>
        <taxon>Sinanodonta</taxon>
    </lineage>
</organism>
<dbReference type="InterPro" id="IPR001357">
    <property type="entry name" value="BRCT_dom"/>
</dbReference>